<proteinExistence type="predicted"/>
<evidence type="ECO:0000256" key="1">
    <source>
        <dbReference type="SAM" id="MobiDB-lite"/>
    </source>
</evidence>
<feature type="region of interest" description="Disordered" evidence="1">
    <location>
        <begin position="144"/>
        <end position="209"/>
    </location>
</feature>
<dbReference type="PANTHER" id="PTHR14652:SF2">
    <property type="entry name" value="TYPE 2 DNA TOPOISOMERASE 6 SUBUNIT B-LIKE"/>
    <property type="match status" value="1"/>
</dbReference>
<comment type="caution">
    <text evidence="2">The sequence shown here is derived from an EMBL/GenBank/DDBJ whole genome shotgun (WGS) entry which is preliminary data.</text>
</comment>
<reference evidence="2" key="1">
    <citation type="submission" date="2017-12" db="EMBL/GenBank/DDBJ databases">
        <title>High-resolution comparative analysis of great ape genomes.</title>
        <authorList>
            <person name="Pollen A."/>
            <person name="Hastie A."/>
            <person name="Hormozdiari F."/>
            <person name="Dougherty M."/>
            <person name="Liu R."/>
            <person name="Chaisson M."/>
            <person name="Hoppe E."/>
            <person name="Hill C."/>
            <person name="Pang A."/>
            <person name="Hillier L."/>
            <person name="Baker C."/>
            <person name="Armstrong J."/>
            <person name="Shendure J."/>
            <person name="Paten B."/>
            <person name="Wilson R."/>
            <person name="Chao H."/>
            <person name="Schneider V."/>
            <person name="Ventura M."/>
            <person name="Kronenberg Z."/>
            <person name="Murali S."/>
            <person name="Gordon D."/>
            <person name="Cantsilieris S."/>
            <person name="Munson K."/>
            <person name="Nelson B."/>
            <person name="Raja A."/>
            <person name="Underwood J."/>
            <person name="Diekhans M."/>
            <person name="Fiddes I."/>
            <person name="Haussler D."/>
            <person name="Eichler E."/>
        </authorList>
    </citation>
    <scope>NUCLEOTIDE SEQUENCE [LARGE SCALE GENOMIC DNA]</scope>
    <source>
        <strain evidence="2">Susie</strain>
    </source>
</reference>
<dbReference type="PANTHER" id="PTHR14652">
    <property type="entry name" value="TYPE 2 DNA TOPOISOMERASE 6 SUBUNIT B-LIKE"/>
    <property type="match status" value="1"/>
</dbReference>
<dbReference type="InterPro" id="IPR028040">
    <property type="entry name" value="TopoVIB-like"/>
</dbReference>
<protein>
    <submittedName>
        <fullName evidence="2">C11orf80 isoform 16</fullName>
    </submittedName>
</protein>
<dbReference type="GO" id="GO:0007131">
    <property type="term" value="P:reciprocal meiotic recombination"/>
    <property type="evidence" value="ECO:0007669"/>
    <property type="project" value="TreeGrafter"/>
</dbReference>
<feature type="non-terminal residue" evidence="2">
    <location>
        <position position="1"/>
    </location>
</feature>
<feature type="compositionally biased region" description="Basic and acidic residues" evidence="1">
    <location>
        <begin position="156"/>
        <end position="171"/>
    </location>
</feature>
<organism evidence="2">
    <name type="scientific">Pongo abelii</name>
    <name type="common">Sumatran orangutan</name>
    <name type="synonym">Pongo pygmaeus abelii</name>
    <dbReference type="NCBI Taxonomy" id="9601"/>
    <lineage>
        <taxon>Eukaryota</taxon>
        <taxon>Metazoa</taxon>
        <taxon>Chordata</taxon>
        <taxon>Craniata</taxon>
        <taxon>Vertebrata</taxon>
        <taxon>Euteleostomi</taxon>
        <taxon>Mammalia</taxon>
        <taxon>Eutheria</taxon>
        <taxon>Euarchontoglires</taxon>
        <taxon>Primates</taxon>
        <taxon>Haplorrhini</taxon>
        <taxon>Catarrhini</taxon>
        <taxon>Hominidae</taxon>
        <taxon>Pongo</taxon>
    </lineage>
</organism>
<evidence type="ECO:0000313" key="2">
    <source>
        <dbReference type="EMBL" id="PNJ38664.1"/>
    </source>
</evidence>
<dbReference type="EMBL" id="NDHI03003478">
    <property type="protein sequence ID" value="PNJ38664.1"/>
    <property type="molecule type" value="Genomic_DNA"/>
</dbReference>
<name>A0A2J8U074_PONAB</name>
<sequence>VYTLLTTHLNAILVESHSVVQGSIQFTLDKVLEQHHQAAKAQQKLQASLSVAVNSIMSILTGSTRSSFRKMCLQTLQAADTQEFGTKLHKVFREITQHQFLHHCSCEVKQLTLEKKDSTQGTEDAPDNSSLELLAVLKQPSQPAAAGIQQLSHSVTSRDARYQRASRKQEAQEGQLPHGGDASSALRQGPEPVRGRPAPPGGHRGRPHS</sequence>
<dbReference type="Pfam" id="PF15091">
    <property type="entry name" value="DUF4554"/>
    <property type="match status" value="1"/>
</dbReference>
<dbReference type="GO" id="GO:0042138">
    <property type="term" value="P:meiotic DNA double-strand break formation"/>
    <property type="evidence" value="ECO:0007669"/>
    <property type="project" value="InterPro"/>
</dbReference>
<dbReference type="AlphaFoldDB" id="A0A2J8U074"/>
<gene>
    <name evidence="2" type="ORF">CR201_G0031506</name>
</gene>
<accession>A0A2J8U074</accession>